<dbReference type="PRINTS" id="PR00415">
    <property type="entry name" value="ACONITASE"/>
</dbReference>
<dbReference type="PANTHER" id="PTHR11670">
    <property type="entry name" value="ACONITASE/IRON-RESPONSIVE ELEMENT FAMILY MEMBER"/>
    <property type="match status" value="1"/>
</dbReference>
<dbReference type="InterPro" id="IPR006249">
    <property type="entry name" value="Aconitase/IRP2"/>
</dbReference>
<dbReference type="Gene3D" id="3.30.499.10">
    <property type="entry name" value="Aconitase, domain 3"/>
    <property type="match status" value="2"/>
</dbReference>
<evidence type="ECO:0000256" key="4">
    <source>
        <dbReference type="ARBA" id="ARBA00023004"/>
    </source>
</evidence>
<keyword evidence="5" id="KW-0411">Iron-sulfur</keyword>
<dbReference type="InterPro" id="IPR036008">
    <property type="entry name" value="Aconitase_4Fe-4S_dom"/>
</dbReference>
<dbReference type="Pfam" id="PF00694">
    <property type="entry name" value="Aconitase_C"/>
    <property type="match status" value="1"/>
</dbReference>
<dbReference type="InterPro" id="IPR001030">
    <property type="entry name" value="Acoase/IPM_deHydtase_lsu_aba"/>
</dbReference>
<feature type="domain" description="Aconitase/3-isopropylmalate dehydratase large subunit alpha/beta/alpha" evidence="6">
    <location>
        <begin position="68"/>
        <end position="519"/>
    </location>
</feature>
<keyword evidence="8" id="KW-0456">Lyase</keyword>
<evidence type="ECO:0000256" key="1">
    <source>
        <dbReference type="ARBA" id="ARBA00001966"/>
    </source>
</evidence>
<evidence type="ECO:0000313" key="9">
    <source>
        <dbReference type="Proteomes" id="UP001060012"/>
    </source>
</evidence>
<proteinExistence type="inferred from homology"/>
<dbReference type="SUPFAM" id="SSF53732">
    <property type="entry name" value="Aconitase iron-sulfur domain"/>
    <property type="match status" value="1"/>
</dbReference>
<comment type="similarity">
    <text evidence="2">Belongs to the aconitase/IPM isomerase family.</text>
</comment>
<accession>A0ABY5E304</accession>
<feature type="domain" description="Aconitase A/isopropylmalate dehydratase small subunit swivel" evidence="7">
    <location>
        <begin position="640"/>
        <end position="764"/>
    </location>
</feature>
<comment type="cofactor">
    <cofactor evidence="1">
        <name>[4Fe-4S] cluster</name>
        <dbReference type="ChEBI" id="CHEBI:49883"/>
    </cofactor>
</comment>
<keyword evidence="4" id="KW-0408">Iron</keyword>
<organism evidence="8 9">
    <name type="scientific">Arcobacter roscoffensis</name>
    <dbReference type="NCBI Taxonomy" id="2961520"/>
    <lineage>
        <taxon>Bacteria</taxon>
        <taxon>Pseudomonadati</taxon>
        <taxon>Campylobacterota</taxon>
        <taxon>Epsilonproteobacteria</taxon>
        <taxon>Campylobacterales</taxon>
        <taxon>Arcobacteraceae</taxon>
        <taxon>Arcobacter</taxon>
    </lineage>
</organism>
<keyword evidence="3" id="KW-0479">Metal-binding</keyword>
<dbReference type="EC" id="4.2.1.3" evidence="8"/>
<protein>
    <submittedName>
        <fullName evidence="8">Aconitate hydratase AcnA</fullName>
        <ecNumber evidence="8">4.2.1.3</ecNumber>
        <ecNumber evidence="8">4.2.1.99</ecNumber>
    </submittedName>
</protein>
<evidence type="ECO:0000256" key="5">
    <source>
        <dbReference type="ARBA" id="ARBA00023014"/>
    </source>
</evidence>
<dbReference type="Pfam" id="PF00330">
    <property type="entry name" value="Aconitase"/>
    <property type="match status" value="1"/>
</dbReference>
<keyword evidence="9" id="KW-1185">Reference proteome</keyword>
<evidence type="ECO:0000313" key="8">
    <source>
        <dbReference type="EMBL" id="UTJ05488.1"/>
    </source>
</evidence>
<dbReference type="Gene3D" id="3.20.19.10">
    <property type="entry name" value="Aconitase, domain 4"/>
    <property type="match status" value="1"/>
</dbReference>
<dbReference type="GO" id="GO:0003994">
    <property type="term" value="F:aconitate hydratase activity"/>
    <property type="evidence" value="ECO:0007669"/>
    <property type="project" value="UniProtKB-EC"/>
</dbReference>
<dbReference type="GO" id="GO:0047456">
    <property type="term" value="F:2-methylisocitrate dehydratase activity"/>
    <property type="evidence" value="ECO:0007669"/>
    <property type="project" value="UniProtKB-EC"/>
</dbReference>
<reference evidence="8" key="1">
    <citation type="submission" date="2022-07" db="EMBL/GenBank/DDBJ databases">
        <title>Arcobacter roscoffensis sp. nov., a marine bacterium isolated from coastal seawater collected from Roscoff, France.</title>
        <authorList>
            <person name="Pascual J."/>
            <person name="Lepeaux C."/>
            <person name="Methner A."/>
            <person name="Overmann J."/>
        </authorList>
    </citation>
    <scope>NUCLEOTIDE SEQUENCE</scope>
    <source>
        <strain evidence="8">ARW1-2F2</strain>
    </source>
</reference>
<evidence type="ECO:0000259" key="7">
    <source>
        <dbReference type="Pfam" id="PF00694"/>
    </source>
</evidence>
<dbReference type="InterPro" id="IPR015931">
    <property type="entry name" value="Acnase/IPM_dHydase_lsu_aba_1/3"/>
</dbReference>
<dbReference type="InterPro" id="IPR015928">
    <property type="entry name" value="Aconitase/3IPM_dehydase_swvl"/>
</dbReference>
<sequence>MNKFISSFEFNGNTFFYYDLKKIIDSDLSLRRLPASLKLLLEANIRNEQEENLNYILDAFIKRNSFRRISFYPNRAIMDDYYGVPVLVDLSSLNEDRQNLENKDFVKPKIPLDLVVKDSVDDNQDKSMQRNKQRHHFIKWCENRYENLTVVPPGFGIYHQVNLEHLVTMLDVKASEEKIFLCPESVVGTDFNATMTNSLGILAWKLNTLETQGVILEPKVKMHIPKVIGVEVVGSLAQGVSILDATLNLSTLLEKDDLSDTIIEFFGPGIKNISVEDRAYLSQIVVECGAACGYFCIDNNTIDFIEKTRGVDATLIKTYFQKQGLFNNSIDIWDFDYDKKFIFELSKIKPLVSGPKSEEQRVTVEHVPSKLQSFKIGNFVKDNDIVLANIVSCTLTSNPTLLIQAGLLAKKACMLNLTINKNIKRSLTLGSLVIKNYLEELDLLKYFEQLGFKIVDINSLDLASDTHELRESVVLDIQKFNLNVSSVNSGVDLESLSRDQVRSNWLMSPALVVAYCLKGNMNFSVTKEPINTDIFLSDLWPSISEVNDYLSKISSQMYENVYKDVFKGDEYWQGIECKESETYPWNDESSYIQKSDYHIIDKENLEIKDAKIVALLGDNMESELISPSGNIPPYSPAAFYLLDKGLRPDEFNTFSKRRSNSELLKRGAFSNISVKNKMVLPKEGGYTKDFDSYEVLPIYEFCHRMKEQNHDLVLIAGQNYGLGESTDWAAKATKLLGVNCVIAKSFDEEHRADLVKMGILPLCFIEDDIESLKLKGHETISIDCENITSNSKIEIKIKRFDELEIIEVQVKLLNDLELEYFKNKGVINYLLSEVVTGE</sequence>
<evidence type="ECO:0000256" key="3">
    <source>
        <dbReference type="ARBA" id="ARBA00022723"/>
    </source>
</evidence>
<evidence type="ECO:0000259" key="6">
    <source>
        <dbReference type="Pfam" id="PF00330"/>
    </source>
</evidence>
<name>A0ABY5E304_9BACT</name>
<dbReference type="Gene3D" id="6.10.190.10">
    <property type="match status" value="1"/>
</dbReference>
<dbReference type="InterPro" id="IPR000573">
    <property type="entry name" value="AconitaseA/IPMdHydase_ssu_swvl"/>
</dbReference>
<evidence type="ECO:0000256" key="2">
    <source>
        <dbReference type="ARBA" id="ARBA00007185"/>
    </source>
</evidence>
<dbReference type="EC" id="4.2.1.99" evidence="8"/>
<gene>
    <name evidence="8" type="primary">acnA</name>
    <name evidence="8" type="ORF">NJU99_09445</name>
</gene>
<dbReference type="Proteomes" id="UP001060012">
    <property type="component" value="Chromosome"/>
</dbReference>
<dbReference type="RefSeq" id="WP_254575669.1">
    <property type="nucleotide sequence ID" value="NZ_CP100595.1"/>
</dbReference>
<dbReference type="SUPFAM" id="SSF52016">
    <property type="entry name" value="LeuD/IlvD-like"/>
    <property type="match status" value="1"/>
</dbReference>
<dbReference type="NCBIfam" id="NF006757">
    <property type="entry name" value="PRK09277.1"/>
    <property type="match status" value="1"/>
</dbReference>
<dbReference type="EMBL" id="CP100595">
    <property type="protein sequence ID" value="UTJ05488.1"/>
    <property type="molecule type" value="Genomic_DNA"/>
</dbReference>